<dbReference type="EC" id="2.1.1.72" evidence="1"/>
<dbReference type="Proteomes" id="UP000053239">
    <property type="component" value="Unassembled WGS sequence"/>
</dbReference>
<dbReference type="GO" id="GO:0032259">
    <property type="term" value="P:methylation"/>
    <property type="evidence" value="ECO:0007669"/>
    <property type="project" value="UniProtKB-KW"/>
</dbReference>
<keyword evidence="3" id="KW-0808">Transferase</keyword>
<proteinExistence type="predicted"/>
<dbReference type="InterPro" id="IPR055180">
    <property type="entry name" value="HsdR_RecA-like_helicase_dom_2"/>
</dbReference>
<dbReference type="GO" id="GO:0009007">
    <property type="term" value="F:site-specific DNA-methyltransferase (adenine-specific) activity"/>
    <property type="evidence" value="ECO:0007669"/>
    <property type="project" value="UniProtKB-EC"/>
</dbReference>
<reference evidence="10 11" key="1">
    <citation type="submission" date="2011-09" db="EMBL/GenBank/DDBJ databases">
        <title>The Genome Sequence of Plasmodium vivax North Korean.</title>
        <authorList>
            <consortium name="The Broad Institute Genome Sequencing Platform"/>
            <consortium name="The Broad Institute Genome Sequencing Center for Infectious Disease"/>
            <person name="Neafsey D."/>
            <person name="Carlton J."/>
            <person name="Barnwell J."/>
            <person name="Collins W."/>
            <person name="Escalante A."/>
            <person name="Mullikin J."/>
            <person name="Saul A."/>
            <person name="Guigo R."/>
            <person name="Camara F."/>
            <person name="Young S.K."/>
            <person name="Zeng Q."/>
            <person name="Gargeya S."/>
            <person name="Fitzgerald M."/>
            <person name="Haas B."/>
            <person name="Abouelleil A."/>
            <person name="Alvarado L."/>
            <person name="Arachchi H.M."/>
            <person name="Berlin A."/>
            <person name="Brown A."/>
            <person name="Chapman S.B."/>
            <person name="Chen Z."/>
            <person name="Dunbar C."/>
            <person name="Freedman E."/>
            <person name="Gearin G."/>
            <person name="Gellesch M."/>
            <person name="Goldberg J."/>
            <person name="Griggs A."/>
            <person name="Gujja S."/>
            <person name="Heiman D."/>
            <person name="Howarth C."/>
            <person name="Larson L."/>
            <person name="Lui A."/>
            <person name="MacDonald P.J.P."/>
            <person name="Montmayeur A."/>
            <person name="Murphy C."/>
            <person name="Neiman D."/>
            <person name="Pearson M."/>
            <person name="Priest M."/>
            <person name="Roberts A."/>
            <person name="Saif S."/>
            <person name="Shea T."/>
            <person name="Shenoy N."/>
            <person name="Sisk P."/>
            <person name="Stolte C."/>
            <person name="Sykes S."/>
            <person name="Wortman J."/>
            <person name="Nusbaum C."/>
            <person name="Birren B."/>
        </authorList>
    </citation>
    <scope>NUCLEOTIDE SEQUENCE [LARGE SCALE GENOMIC DNA]</scope>
    <source>
        <strain evidence="10 11">North Korean</strain>
    </source>
</reference>
<dbReference type="PANTHER" id="PTHR42933:SF1">
    <property type="entry name" value="SITE-SPECIFIC DNA-METHYLTRANSFERASE (ADENINE-SPECIFIC)"/>
    <property type="match status" value="1"/>
</dbReference>
<organism evidence="10 11">
    <name type="scientific">Plasmodium vivax North Korean</name>
    <dbReference type="NCBI Taxonomy" id="1035514"/>
    <lineage>
        <taxon>Eukaryota</taxon>
        <taxon>Sar</taxon>
        <taxon>Alveolata</taxon>
        <taxon>Apicomplexa</taxon>
        <taxon>Aconoidasida</taxon>
        <taxon>Haemosporida</taxon>
        <taxon>Plasmodiidae</taxon>
        <taxon>Plasmodium</taxon>
        <taxon>Plasmodium (Plasmodium)</taxon>
    </lineage>
</organism>
<dbReference type="Pfam" id="PF02384">
    <property type="entry name" value="N6_Mtase"/>
    <property type="match status" value="1"/>
</dbReference>
<evidence type="ECO:0000256" key="2">
    <source>
        <dbReference type="ARBA" id="ARBA00022603"/>
    </source>
</evidence>
<keyword evidence="5" id="KW-0680">Restriction system</keyword>
<dbReference type="Pfam" id="PF22679">
    <property type="entry name" value="T1R_D3-like"/>
    <property type="match status" value="1"/>
</dbReference>
<dbReference type="EMBL" id="KQ235637">
    <property type="protein sequence ID" value="KMZ96260.1"/>
    <property type="molecule type" value="Genomic_DNA"/>
</dbReference>
<protein>
    <recommendedName>
        <fullName evidence="1">site-specific DNA-methyltransferase (adenine-specific)</fullName>
        <ecNumber evidence="1">2.1.1.72</ecNumber>
    </recommendedName>
</protein>
<accession>A0A0J9TKK6</accession>
<dbReference type="SUPFAM" id="SSF53335">
    <property type="entry name" value="S-adenosyl-L-methionine-dependent methyltransferases"/>
    <property type="match status" value="1"/>
</dbReference>
<dbReference type="InterPro" id="IPR003356">
    <property type="entry name" value="DNA_methylase_A-5"/>
</dbReference>
<feature type="coiled-coil region" evidence="7">
    <location>
        <begin position="166"/>
        <end position="204"/>
    </location>
</feature>
<dbReference type="AlphaFoldDB" id="A0A0J9TKK6"/>
<name>A0A0J9TKK6_PLAVI</name>
<evidence type="ECO:0000259" key="8">
    <source>
        <dbReference type="Pfam" id="PF02384"/>
    </source>
</evidence>
<dbReference type="Gene3D" id="3.40.50.300">
    <property type="entry name" value="P-loop containing nucleotide triphosphate hydrolases"/>
    <property type="match status" value="1"/>
</dbReference>
<dbReference type="GO" id="GO:0009307">
    <property type="term" value="P:DNA restriction-modification system"/>
    <property type="evidence" value="ECO:0007669"/>
    <property type="project" value="UniProtKB-KW"/>
</dbReference>
<dbReference type="InterPro" id="IPR027417">
    <property type="entry name" value="P-loop_NTPase"/>
</dbReference>
<dbReference type="InterPro" id="IPR029063">
    <property type="entry name" value="SAM-dependent_MTases_sf"/>
</dbReference>
<evidence type="ECO:0000313" key="11">
    <source>
        <dbReference type="Proteomes" id="UP000053239"/>
    </source>
</evidence>
<dbReference type="PANTHER" id="PTHR42933">
    <property type="entry name" value="SLR6095 PROTEIN"/>
    <property type="match status" value="1"/>
</dbReference>
<gene>
    <name evidence="10" type="ORF">PVNG_02398</name>
</gene>
<evidence type="ECO:0000256" key="1">
    <source>
        <dbReference type="ARBA" id="ARBA00011900"/>
    </source>
</evidence>
<keyword evidence="4" id="KW-0949">S-adenosyl-L-methionine</keyword>
<comment type="catalytic activity">
    <reaction evidence="6">
        <text>a 2'-deoxyadenosine in DNA + S-adenosyl-L-methionine = an N(6)-methyl-2'-deoxyadenosine in DNA + S-adenosyl-L-homocysteine + H(+)</text>
        <dbReference type="Rhea" id="RHEA:15197"/>
        <dbReference type="Rhea" id="RHEA-COMP:12418"/>
        <dbReference type="Rhea" id="RHEA-COMP:12419"/>
        <dbReference type="ChEBI" id="CHEBI:15378"/>
        <dbReference type="ChEBI" id="CHEBI:57856"/>
        <dbReference type="ChEBI" id="CHEBI:59789"/>
        <dbReference type="ChEBI" id="CHEBI:90615"/>
        <dbReference type="ChEBI" id="CHEBI:90616"/>
        <dbReference type="EC" id="2.1.1.72"/>
    </reaction>
</comment>
<evidence type="ECO:0000313" key="10">
    <source>
        <dbReference type="EMBL" id="KMZ96260.1"/>
    </source>
</evidence>
<sequence length="428" mass="49460">MIIHGMPFKSFDIQREDTLVNPRHLEENENGRAAIVCSTSVLDRKSEEIFRKHLIDKNHIDAVILLPPNLFYGTSIVTCILVLRKTSKVDHNVLFIDASKEFEAKKKQNVLSEGNIERIFDLYKQRKDEQFISAVVANTTIAENDYVLSVNRYIEKPPRPEDTVDIEQLNADIDARVEKINHLRREIKDIIAEINQKIKEHSSDKENKKILDIESFAESFLASNHIKEFIARFLVLIEEGQEPDLKAMRSYQIHAIKESLNKDYEEEGEQRIRTVSEIILRDFDKCTCREGILASIEEKRKRGYNSMFTVSSIAMAKRYYIELQKQNKEKKLGLKISIIYSSNDVKTKEEGQDSGSSNLSDLDVDLLQLDDSRFLEQQIKEYDPGISLSRLKEYFSTIQRDVRNGTIDILIVVNMLLTGFDAPRLNTL</sequence>
<evidence type="ECO:0000256" key="4">
    <source>
        <dbReference type="ARBA" id="ARBA00022691"/>
    </source>
</evidence>
<evidence type="ECO:0000256" key="3">
    <source>
        <dbReference type="ARBA" id="ARBA00022679"/>
    </source>
</evidence>
<dbReference type="Gene3D" id="3.40.50.150">
    <property type="entry name" value="Vaccinia Virus protein VP39"/>
    <property type="match status" value="1"/>
</dbReference>
<evidence type="ECO:0000256" key="6">
    <source>
        <dbReference type="ARBA" id="ARBA00047942"/>
    </source>
</evidence>
<dbReference type="GO" id="GO:0003677">
    <property type="term" value="F:DNA binding"/>
    <property type="evidence" value="ECO:0007669"/>
    <property type="project" value="InterPro"/>
</dbReference>
<evidence type="ECO:0000256" key="7">
    <source>
        <dbReference type="SAM" id="Coils"/>
    </source>
</evidence>
<keyword evidence="7" id="KW-0175">Coiled coil</keyword>
<keyword evidence="2" id="KW-0489">Methyltransferase</keyword>
<evidence type="ECO:0000259" key="9">
    <source>
        <dbReference type="Pfam" id="PF22679"/>
    </source>
</evidence>
<feature type="domain" description="Restriction endonuclease type I HsdR second RecA-like helicase" evidence="9">
    <location>
        <begin position="303"/>
        <end position="428"/>
    </location>
</feature>
<evidence type="ECO:0000256" key="5">
    <source>
        <dbReference type="ARBA" id="ARBA00022747"/>
    </source>
</evidence>
<feature type="domain" description="DNA methylase adenine-specific" evidence="8">
    <location>
        <begin position="28"/>
        <end position="157"/>
    </location>
</feature>
<dbReference type="GO" id="GO:0008170">
    <property type="term" value="F:N-methyltransferase activity"/>
    <property type="evidence" value="ECO:0007669"/>
    <property type="project" value="InterPro"/>
</dbReference>
<dbReference type="InterPro" id="IPR051537">
    <property type="entry name" value="DNA_Adenine_Mtase"/>
</dbReference>